<comment type="caution">
    <text evidence="1">The sequence shown here is derived from an EMBL/GenBank/DDBJ whole genome shotgun (WGS) entry which is preliminary data.</text>
</comment>
<protein>
    <submittedName>
        <fullName evidence="1">Uncharacterized protein</fullName>
    </submittedName>
</protein>
<name>X1BUV3_9ZZZZ</name>
<evidence type="ECO:0000313" key="1">
    <source>
        <dbReference type="EMBL" id="GAG98845.1"/>
    </source>
</evidence>
<organism evidence="1">
    <name type="scientific">marine sediment metagenome</name>
    <dbReference type="NCBI Taxonomy" id="412755"/>
    <lineage>
        <taxon>unclassified sequences</taxon>
        <taxon>metagenomes</taxon>
        <taxon>ecological metagenomes</taxon>
    </lineage>
</organism>
<dbReference type="AlphaFoldDB" id="X1BUV3"/>
<accession>X1BUV3</accession>
<dbReference type="EMBL" id="BART01029242">
    <property type="protein sequence ID" value="GAG98845.1"/>
    <property type="molecule type" value="Genomic_DNA"/>
</dbReference>
<reference evidence="1" key="1">
    <citation type="journal article" date="2014" name="Front. Microbiol.">
        <title>High frequency of phylogenetically diverse reductive dehalogenase-homologous genes in deep subseafloor sedimentary metagenomes.</title>
        <authorList>
            <person name="Kawai M."/>
            <person name="Futagami T."/>
            <person name="Toyoda A."/>
            <person name="Takaki Y."/>
            <person name="Nishi S."/>
            <person name="Hori S."/>
            <person name="Arai W."/>
            <person name="Tsubouchi T."/>
            <person name="Morono Y."/>
            <person name="Uchiyama I."/>
            <person name="Ito T."/>
            <person name="Fujiyama A."/>
            <person name="Inagaki F."/>
            <person name="Takami H."/>
        </authorList>
    </citation>
    <scope>NUCLEOTIDE SEQUENCE</scope>
    <source>
        <strain evidence="1">Expedition CK06-06</strain>
    </source>
</reference>
<feature type="non-terminal residue" evidence="1">
    <location>
        <position position="1"/>
    </location>
</feature>
<sequence length="98" mass="10747">GILKVGRAEIGSTTIRKTAVGQAIAGAHHLYWIACSPDAPGAEWVLTDGIAGGGPIKYDHFDNDKHSEHLSFDPPIKFTTGIWIEKFDHMHSLVFCYI</sequence>
<gene>
    <name evidence="1" type="ORF">S01H4_51361</name>
</gene>
<proteinExistence type="predicted"/>